<feature type="compositionally biased region" description="Low complexity" evidence="2">
    <location>
        <begin position="820"/>
        <end position="829"/>
    </location>
</feature>
<reference evidence="4 5" key="1">
    <citation type="submission" date="2020-04" db="EMBL/GenBank/DDBJ databases">
        <title>Perkinsus olseni comparative genomics.</title>
        <authorList>
            <person name="Bogema D.R."/>
        </authorList>
    </citation>
    <scope>NUCLEOTIDE SEQUENCE [LARGE SCALE GENOMIC DNA]</scope>
    <source>
        <strain evidence="4">00978-12</strain>
    </source>
</reference>
<protein>
    <recommendedName>
        <fullName evidence="3">SWIM-type domain-containing protein</fullName>
    </recommendedName>
</protein>
<dbReference type="PROSITE" id="PS50966">
    <property type="entry name" value="ZF_SWIM"/>
    <property type="match status" value="1"/>
</dbReference>
<evidence type="ECO:0000256" key="1">
    <source>
        <dbReference type="PROSITE-ProRule" id="PRU00325"/>
    </source>
</evidence>
<comment type="caution">
    <text evidence="4">The sequence shown here is derived from an EMBL/GenBank/DDBJ whole genome shotgun (WGS) entry which is preliminary data.</text>
</comment>
<feature type="domain" description="SWIM-type" evidence="3">
    <location>
        <begin position="654"/>
        <end position="691"/>
    </location>
</feature>
<keyword evidence="1" id="KW-0863">Zinc-finger</keyword>
<organism evidence="4 5">
    <name type="scientific">Perkinsus olseni</name>
    <name type="common">Perkinsus atlanticus</name>
    <dbReference type="NCBI Taxonomy" id="32597"/>
    <lineage>
        <taxon>Eukaryota</taxon>
        <taxon>Sar</taxon>
        <taxon>Alveolata</taxon>
        <taxon>Perkinsozoa</taxon>
        <taxon>Perkinsea</taxon>
        <taxon>Perkinsida</taxon>
        <taxon>Perkinsidae</taxon>
        <taxon>Perkinsus</taxon>
    </lineage>
</organism>
<feature type="compositionally biased region" description="Basic and acidic residues" evidence="2">
    <location>
        <begin position="848"/>
        <end position="861"/>
    </location>
</feature>
<feature type="compositionally biased region" description="Polar residues" evidence="2">
    <location>
        <begin position="61"/>
        <end position="70"/>
    </location>
</feature>
<feature type="region of interest" description="Disordered" evidence="2">
    <location>
        <begin position="57"/>
        <end position="92"/>
    </location>
</feature>
<proteinExistence type="predicted"/>
<dbReference type="Proteomes" id="UP000541610">
    <property type="component" value="Unassembled WGS sequence"/>
</dbReference>
<name>A0A7J6N5D5_PEROL</name>
<evidence type="ECO:0000256" key="2">
    <source>
        <dbReference type="SAM" id="MobiDB-lite"/>
    </source>
</evidence>
<feature type="compositionally biased region" description="Low complexity" evidence="2">
    <location>
        <begin position="893"/>
        <end position="908"/>
    </location>
</feature>
<dbReference type="AlphaFoldDB" id="A0A7J6N5D5"/>
<dbReference type="InterPro" id="IPR007527">
    <property type="entry name" value="Znf_SWIM"/>
</dbReference>
<dbReference type="GO" id="GO:0008270">
    <property type="term" value="F:zinc ion binding"/>
    <property type="evidence" value="ECO:0007669"/>
    <property type="project" value="UniProtKB-KW"/>
</dbReference>
<evidence type="ECO:0000259" key="3">
    <source>
        <dbReference type="PROSITE" id="PS50966"/>
    </source>
</evidence>
<dbReference type="OrthoDB" id="119028at2759"/>
<keyword evidence="1" id="KW-0862">Zinc</keyword>
<evidence type="ECO:0000313" key="5">
    <source>
        <dbReference type="Proteomes" id="UP000541610"/>
    </source>
</evidence>
<feature type="region of interest" description="Disordered" evidence="2">
    <location>
        <begin position="803"/>
        <end position="932"/>
    </location>
</feature>
<dbReference type="EMBL" id="JABANP010000808">
    <property type="protein sequence ID" value="KAF4678966.1"/>
    <property type="molecule type" value="Genomic_DNA"/>
</dbReference>
<sequence length="1018" mass="111338">MADPDQLKRAIEAAVRDNPAGVTDILAAALLAMGNAGGAAEPSDAVNATTASCGVPDVAATNHSGSSSNLAEEPASPDRHKRRRGCGAEYTPVDDRVFDTESGAEENLAKQSGLDPGDGAMICNNAYKRKARTAALVGTKRFRCPYARRRGWKPCGFTMMIRCHPHGFRVYRNRAQHKHVRLSVKEVKPEFSDRAKRTIEDMTMGGAPPKAISRRLRELDLIPSGLTTQQVKSRINNMRQRCWKKSAERPAPGPSLLEIEAFCRARQGPPANDLEPICLAFSASHLNQDGECYGYFTCEALLRAGHSCPAISADFTHKLSYAPYPVLVLGGVFPGNPPRFRLLLVGYSLRETAHSIEVAMVALRNKMKELHLRYDPRTFIGDSAEPLTLGFRKAHGDTLPIGLTQELRWPSVDSAADLHARIFCYVHMWRGILQKGMPRLRADLANKEDYDRARIAFRQALTILQTAPSGRHFETCAKLLTEHWSEVSPGLVQYLKDEWLFSRGSWGQYVYEEYSIDSLLPRHSNSAEQVNSVLKSGAVRLNMSLSSLISELLAFTKDTAFADMNSGTPGPNVDPDPLAPTTDQLLAAARWCRSIKATNVYRDVESLAYYVPSASCLRIHGEGELLDEAMGIFYEKYHSHEGWLDFPDYSRSLRQIRVIKRNAGGYFRCSCVDSARHVHCRHSLGAMLMEHRLESTAIACIRDLDAPGAAPRGCVQYPRSGALVINPSYARRHADLIQSFGPRGERGPPLPAKARVIAAVSRYDADASILRDVSDDILDDESSGDESDIRRVFDKTMIERVEAEVEEEERQAAAGASLMSSARESMSSESGGGSDGTSTETEESENSEFMRECEKSEERGPCDNSSSESDESESSEFIHESEISEEGSGCDNSSSESEGLLLEASAGSDSELEPDLEEGAAMGSRDTCHSIPDLGRKNIAVADKSYQSSPVPARSFDVHYCDADLGDGGNGAASIDVSPIEAAAISSPLIPTSNLWSPEQSPAPSVIHELSHANCSTE</sequence>
<accession>A0A7J6N5D5</accession>
<feature type="non-terminal residue" evidence="4">
    <location>
        <position position="1018"/>
    </location>
</feature>
<keyword evidence="1" id="KW-0479">Metal-binding</keyword>
<evidence type="ECO:0000313" key="4">
    <source>
        <dbReference type="EMBL" id="KAF4678966.1"/>
    </source>
</evidence>
<feature type="region of interest" description="Disordered" evidence="2">
    <location>
        <begin position="995"/>
        <end position="1018"/>
    </location>
</feature>
<gene>
    <name evidence="4" type="ORF">FOZ60_015807</name>
</gene>